<dbReference type="Gene3D" id="3.30.160.60">
    <property type="entry name" value="Classic Zinc Finger"/>
    <property type="match status" value="5"/>
</dbReference>
<dbReference type="InterPro" id="IPR050636">
    <property type="entry name" value="C2H2-ZF_domain-containing"/>
</dbReference>
<comment type="caution">
    <text evidence="13">The sequence shown here is derived from an EMBL/GenBank/DDBJ whole genome shotgun (WGS) entry which is preliminary data.</text>
</comment>
<keyword evidence="5 10" id="KW-0862">Zinc</keyword>
<evidence type="ECO:0000256" key="5">
    <source>
        <dbReference type="ARBA" id="ARBA00022833"/>
    </source>
</evidence>
<evidence type="ECO:0000256" key="8">
    <source>
        <dbReference type="ARBA" id="ARBA00023242"/>
    </source>
</evidence>
<dbReference type="Gene3D" id="3.40.1800.20">
    <property type="match status" value="1"/>
</dbReference>
<dbReference type="Pfam" id="PF00096">
    <property type="entry name" value="zf-C2H2"/>
    <property type="match status" value="4"/>
</dbReference>
<evidence type="ECO:0000256" key="7">
    <source>
        <dbReference type="ARBA" id="ARBA00023163"/>
    </source>
</evidence>
<dbReference type="GO" id="GO:0005634">
    <property type="term" value="C:nucleus"/>
    <property type="evidence" value="ECO:0007669"/>
    <property type="project" value="UniProtKB-SubCell"/>
</dbReference>
<dbReference type="Pfam" id="PF07776">
    <property type="entry name" value="zf-AD"/>
    <property type="match status" value="1"/>
</dbReference>
<evidence type="ECO:0000256" key="2">
    <source>
        <dbReference type="ARBA" id="ARBA00022723"/>
    </source>
</evidence>
<dbReference type="SMART" id="SM00868">
    <property type="entry name" value="zf-AD"/>
    <property type="match status" value="1"/>
</dbReference>
<dbReference type="PROSITE" id="PS51915">
    <property type="entry name" value="ZAD"/>
    <property type="match status" value="1"/>
</dbReference>
<feature type="binding site" evidence="10">
    <location>
        <position position="15"/>
    </location>
    <ligand>
        <name>Zn(2+)</name>
        <dbReference type="ChEBI" id="CHEBI:29105"/>
    </ligand>
</feature>
<feature type="domain" description="C2H2-type" evidence="11">
    <location>
        <begin position="517"/>
        <end position="544"/>
    </location>
</feature>
<gene>
    <name evidence="13" type="primary">ZNF714</name>
    <name evidence="13" type="ORF">Bhyg_15867</name>
</gene>
<dbReference type="FunFam" id="3.30.160.60:FF:000065">
    <property type="entry name" value="B-cell CLL/lymphoma 6, member B"/>
    <property type="match status" value="1"/>
</dbReference>
<comment type="subcellular location">
    <subcellularLocation>
        <location evidence="1">Nucleus</location>
    </subcellularLocation>
</comment>
<dbReference type="PANTHER" id="PTHR47772">
    <property type="entry name" value="ZINC FINGER PROTEIN 200"/>
    <property type="match status" value="1"/>
</dbReference>
<feature type="binding site" evidence="10">
    <location>
        <position position="68"/>
    </location>
    <ligand>
        <name>Zn(2+)</name>
        <dbReference type="ChEBI" id="CHEBI:29105"/>
    </ligand>
</feature>
<dbReference type="FunFam" id="3.30.160.60:FF:000100">
    <property type="entry name" value="Zinc finger 45-like"/>
    <property type="match status" value="1"/>
</dbReference>
<keyword evidence="4 9" id="KW-0863">Zinc-finger</keyword>
<keyword evidence="14" id="KW-1185">Reference proteome</keyword>
<dbReference type="SMART" id="SM00355">
    <property type="entry name" value="ZnF_C2H2"/>
    <property type="match status" value="9"/>
</dbReference>
<sequence length="627" mass="73280">MDAEYQLDIDVQKMCRLCLTVDESNLKSFFCSDILGGAIVAIPKIYENITDIQVNKDDKLPPRICVACKTKISEFHLFKQKCINSNALLCKILNVTVPTKAKTIAKPSQADKASQSVSYCLVATATQTTEDLETEEPKQSDEFYMKILEGSVFKHEVEQRDEYIMEQEIIEEEEYGLDYERLECLSTDEYVVADEYTAVEDYANPFADNIEYKVEVLDDAEIEDVNPLQLTDTYSFIESKKPTKRSKKKSTEICNICRMDLSPNIVKSHRNLHQQTLPMILDSIPYFRCGSCKTVFLEISNMESHFTKGACCSYVDEPTCTDYQYIEDFPEFDTEEGGPFSGCRTLRLCSVMQSTDGTFSCELCYNYTSSNVNDVFLHSVKHFSNDKENNVVYYDEIMRGSHRCGICRLNQPSLSAALRHVFFHMKTFLCPIRDCDDIFDEFRFLSFHIEQRHMAKENVKHLRCMHCGEISENYRTFRQHQRKECLKKIFRCDVCDKRFFHKSSLSMHMKYHLAAKYACEVCNKTFSQLCDYKVHFRIHSGEKPYKCEYCDKAFRSISNRKDHMSTHQTDKLFTCEICNQTFKSERTLRGHYPIHNPIKKFQCDQCDKSFHRRFHLTLHARNHEKRM</sequence>
<keyword evidence="2 10" id="KW-0479">Metal-binding</keyword>
<dbReference type="SUPFAM" id="SSF57667">
    <property type="entry name" value="beta-beta-alpha zinc fingers"/>
    <property type="match status" value="3"/>
</dbReference>
<feature type="domain" description="C2H2-type" evidence="11">
    <location>
        <begin position="490"/>
        <end position="517"/>
    </location>
</feature>
<feature type="binding site" evidence="10">
    <location>
        <position position="65"/>
    </location>
    <ligand>
        <name>Zn(2+)</name>
        <dbReference type="ChEBI" id="CHEBI:29105"/>
    </ligand>
</feature>
<dbReference type="PROSITE" id="PS50157">
    <property type="entry name" value="ZINC_FINGER_C2H2_2"/>
    <property type="match status" value="5"/>
</dbReference>
<evidence type="ECO:0000256" key="4">
    <source>
        <dbReference type="ARBA" id="ARBA00022771"/>
    </source>
</evidence>
<evidence type="ECO:0000256" key="9">
    <source>
        <dbReference type="PROSITE-ProRule" id="PRU00042"/>
    </source>
</evidence>
<dbReference type="Pfam" id="PF12874">
    <property type="entry name" value="zf-met"/>
    <property type="match status" value="1"/>
</dbReference>
<organism evidence="13 14">
    <name type="scientific">Pseudolycoriella hygida</name>
    <dbReference type="NCBI Taxonomy" id="35572"/>
    <lineage>
        <taxon>Eukaryota</taxon>
        <taxon>Metazoa</taxon>
        <taxon>Ecdysozoa</taxon>
        <taxon>Arthropoda</taxon>
        <taxon>Hexapoda</taxon>
        <taxon>Insecta</taxon>
        <taxon>Pterygota</taxon>
        <taxon>Neoptera</taxon>
        <taxon>Endopterygota</taxon>
        <taxon>Diptera</taxon>
        <taxon>Nematocera</taxon>
        <taxon>Sciaroidea</taxon>
        <taxon>Sciaridae</taxon>
        <taxon>Pseudolycoriella</taxon>
    </lineage>
</organism>
<evidence type="ECO:0000256" key="10">
    <source>
        <dbReference type="PROSITE-ProRule" id="PRU01263"/>
    </source>
</evidence>
<keyword evidence="3" id="KW-0677">Repeat</keyword>
<dbReference type="FunFam" id="3.30.160.60:FF:000634">
    <property type="entry name" value="Zinc finger X-chromosomal protein"/>
    <property type="match status" value="1"/>
</dbReference>
<evidence type="ECO:0000313" key="13">
    <source>
        <dbReference type="EMBL" id="KAJ6633402.1"/>
    </source>
</evidence>
<evidence type="ECO:0000259" key="12">
    <source>
        <dbReference type="PROSITE" id="PS51915"/>
    </source>
</evidence>
<dbReference type="Proteomes" id="UP001151699">
    <property type="component" value="Unassembled WGS sequence"/>
</dbReference>
<evidence type="ECO:0000259" key="11">
    <source>
        <dbReference type="PROSITE" id="PS50157"/>
    </source>
</evidence>
<feature type="domain" description="C2H2-type" evidence="11">
    <location>
        <begin position="545"/>
        <end position="572"/>
    </location>
</feature>
<dbReference type="PROSITE" id="PS00028">
    <property type="entry name" value="ZINC_FINGER_C2H2_1"/>
    <property type="match status" value="6"/>
</dbReference>
<protein>
    <submittedName>
        <fullName evidence="13">Zinc finger protein</fullName>
    </submittedName>
</protein>
<feature type="binding site" evidence="10">
    <location>
        <position position="18"/>
    </location>
    <ligand>
        <name>Zn(2+)</name>
        <dbReference type="ChEBI" id="CHEBI:29105"/>
    </ligand>
</feature>
<keyword evidence="8" id="KW-0539">Nucleus</keyword>
<dbReference type="InterPro" id="IPR012934">
    <property type="entry name" value="Znf_AD"/>
</dbReference>
<accession>A0A9Q0MNB4</accession>
<feature type="domain" description="C2H2-type" evidence="11">
    <location>
        <begin position="573"/>
        <end position="600"/>
    </location>
</feature>
<dbReference type="EMBL" id="WJQU01002037">
    <property type="protein sequence ID" value="KAJ6633402.1"/>
    <property type="molecule type" value="Genomic_DNA"/>
</dbReference>
<dbReference type="GO" id="GO:0008270">
    <property type="term" value="F:zinc ion binding"/>
    <property type="evidence" value="ECO:0007669"/>
    <property type="project" value="UniProtKB-UniRule"/>
</dbReference>
<reference evidence="13" key="1">
    <citation type="submission" date="2022-07" db="EMBL/GenBank/DDBJ databases">
        <authorList>
            <person name="Trinca V."/>
            <person name="Uliana J.V.C."/>
            <person name="Torres T.T."/>
            <person name="Ward R.J."/>
            <person name="Monesi N."/>
        </authorList>
    </citation>
    <scope>NUCLEOTIDE SEQUENCE</scope>
    <source>
        <strain evidence="13">HSMRA1968</strain>
        <tissue evidence="13">Whole embryos</tissue>
    </source>
</reference>
<name>A0A9Q0MNB4_9DIPT</name>
<proteinExistence type="predicted"/>
<keyword evidence="6" id="KW-0805">Transcription regulation</keyword>
<evidence type="ECO:0000313" key="14">
    <source>
        <dbReference type="Proteomes" id="UP001151699"/>
    </source>
</evidence>
<dbReference type="InterPro" id="IPR013087">
    <property type="entry name" value="Znf_C2H2_type"/>
</dbReference>
<dbReference type="AlphaFoldDB" id="A0A9Q0MNB4"/>
<dbReference type="FunFam" id="3.30.160.60:FF:000446">
    <property type="entry name" value="Zinc finger protein"/>
    <property type="match status" value="1"/>
</dbReference>
<keyword evidence="7" id="KW-0804">Transcription</keyword>
<feature type="domain" description="ZAD" evidence="12">
    <location>
        <begin position="13"/>
        <end position="92"/>
    </location>
</feature>
<dbReference type="OrthoDB" id="654211at2759"/>
<dbReference type="PANTHER" id="PTHR47772:SF13">
    <property type="entry name" value="GASTRULA ZINC FINGER PROTEIN XLCGF49.1-LIKE-RELATED"/>
    <property type="match status" value="1"/>
</dbReference>
<evidence type="ECO:0000256" key="6">
    <source>
        <dbReference type="ARBA" id="ARBA00023015"/>
    </source>
</evidence>
<evidence type="ECO:0000256" key="3">
    <source>
        <dbReference type="ARBA" id="ARBA00022737"/>
    </source>
</evidence>
<dbReference type="InterPro" id="IPR036236">
    <property type="entry name" value="Znf_C2H2_sf"/>
</dbReference>
<dbReference type="SUPFAM" id="SSF57716">
    <property type="entry name" value="Glucocorticoid receptor-like (DNA-binding domain)"/>
    <property type="match status" value="1"/>
</dbReference>
<feature type="domain" description="C2H2-type" evidence="11">
    <location>
        <begin position="601"/>
        <end position="627"/>
    </location>
</feature>
<evidence type="ECO:0000256" key="1">
    <source>
        <dbReference type="ARBA" id="ARBA00004123"/>
    </source>
</evidence>